<organism evidence="2 3">
    <name type="scientific">Plantactinospora alkalitolerans</name>
    <dbReference type="NCBI Taxonomy" id="2789879"/>
    <lineage>
        <taxon>Bacteria</taxon>
        <taxon>Bacillati</taxon>
        <taxon>Actinomycetota</taxon>
        <taxon>Actinomycetes</taxon>
        <taxon>Micromonosporales</taxon>
        <taxon>Micromonosporaceae</taxon>
        <taxon>Plantactinospora</taxon>
    </lineage>
</organism>
<evidence type="ECO:0000313" key="3">
    <source>
        <dbReference type="Proteomes" id="UP000638560"/>
    </source>
</evidence>
<sequence>MMIMVKSWHEEEPRRPTDGGDVGGDEQIGTAWERRFTLPPREDGLHPVLTLRVYVADEDYLNQDDPGHTPRPVLRQQEERILCRDPKDPGGTGDWADYHHMIIPFGGSTPSDADAYLACAALRVPTTEDWDGLAGYERSIR</sequence>
<keyword evidence="3" id="KW-1185">Reference proteome</keyword>
<feature type="compositionally biased region" description="Basic and acidic residues" evidence="1">
    <location>
        <begin position="7"/>
        <end position="18"/>
    </location>
</feature>
<protein>
    <submittedName>
        <fullName evidence="2">Uncharacterized protein</fullName>
    </submittedName>
</protein>
<feature type="region of interest" description="Disordered" evidence="1">
    <location>
        <begin position="61"/>
        <end position="94"/>
    </location>
</feature>
<accession>A0ABS0HAM9</accession>
<reference evidence="2 3" key="1">
    <citation type="submission" date="2020-11" db="EMBL/GenBank/DDBJ databases">
        <title>A novel isolate from a Black sea contaminated sediment with potential to produce alkanes: Plantactinospora alkalitolerans sp. nov.</title>
        <authorList>
            <person name="Carro L."/>
            <person name="Veyisoglu A."/>
            <person name="Guven K."/>
            <person name="Schumann P."/>
            <person name="Klenk H.-P."/>
            <person name="Sahin N."/>
        </authorList>
    </citation>
    <scope>NUCLEOTIDE SEQUENCE [LARGE SCALE GENOMIC DNA]</scope>
    <source>
        <strain evidence="2 3">S1510</strain>
    </source>
</reference>
<name>A0ABS0HAM9_9ACTN</name>
<feature type="compositionally biased region" description="Basic and acidic residues" evidence="1">
    <location>
        <begin position="76"/>
        <end position="88"/>
    </location>
</feature>
<dbReference type="RefSeq" id="WP_196206705.1">
    <property type="nucleotide sequence ID" value="NZ_JADPUN010000422.1"/>
</dbReference>
<feature type="region of interest" description="Disordered" evidence="1">
    <location>
        <begin position="1"/>
        <end position="28"/>
    </location>
</feature>
<comment type="caution">
    <text evidence="2">The sequence shown here is derived from an EMBL/GenBank/DDBJ whole genome shotgun (WGS) entry which is preliminary data.</text>
</comment>
<evidence type="ECO:0000313" key="2">
    <source>
        <dbReference type="EMBL" id="MBF9135248.1"/>
    </source>
</evidence>
<gene>
    <name evidence="2" type="ORF">I0C86_41090</name>
</gene>
<evidence type="ECO:0000256" key="1">
    <source>
        <dbReference type="SAM" id="MobiDB-lite"/>
    </source>
</evidence>
<proteinExistence type="predicted"/>
<dbReference type="EMBL" id="JADPUN010000422">
    <property type="protein sequence ID" value="MBF9135248.1"/>
    <property type="molecule type" value="Genomic_DNA"/>
</dbReference>
<dbReference type="Proteomes" id="UP000638560">
    <property type="component" value="Unassembled WGS sequence"/>
</dbReference>